<feature type="compositionally biased region" description="Low complexity" evidence="1">
    <location>
        <begin position="761"/>
        <end position="782"/>
    </location>
</feature>
<keyword evidence="2" id="KW-0812">Transmembrane</keyword>
<feature type="transmembrane region" description="Helical" evidence="2">
    <location>
        <begin position="64"/>
        <end position="87"/>
    </location>
</feature>
<evidence type="ECO:0000313" key="4">
    <source>
        <dbReference type="Proteomes" id="UP001158576"/>
    </source>
</evidence>
<dbReference type="EMBL" id="OU015568">
    <property type="protein sequence ID" value="CAG5089271.1"/>
    <property type="molecule type" value="Genomic_DNA"/>
</dbReference>
<evidence type="ECO:0000313" key="3">
    <source>
        <dbReference type="EMBL" id="CAG5089271.1"/>
    </source>
</evidence>
<proteinExistence type="predicted"/>
<feature type="compositionally biased region" description="Polar residues" evidence="1">
    <location>
        <begin position="695"/>
        <end position="708"/>
    </location>
</feature>
<name>A0ABN7RYV2_OIKDI</name>
<protein>
    <submittedName>
        <fullName evidence="3">Oidioi.mRNA.OKI2018_I69.PAR.g12155.t1.cds</fullName>
    </submittedName>
</protein>
<evidence type="ECO:0000256" key="1">
    <source>
        <dbReference type="SAM" id="MobiDB-lite"/>
    </source>
</evidence>
<gene>
    <name evidence="3" type="ORF">OKIOD_LOCUS3713</name>
</gene>
<feature type="transmembrane region" description="Helical" evidence="2">
    <location>
        <begin position="850"/>
        <end position="869"/>
    </location>
</feature>
<keyword evidence="4" id="KW-1185">Reference proteome</keyword>
<feature type="transmembrane region" description="Helical" evidence="2">
    <location>
        <begin position="817"/>
        <end position="838"/>
    </location>
</feature>
<feature type="region of interest" description="Disordered" evidence="1">
    <location>
        <begin position="638"/>
        <end position="783"/>
    </location>
</feature>
<feature type="compositionally biased region" description="Acidic residues" evidence="1">
    <location>
        <begin position="511"/>
        <end position="524"/>
    </location>
</feature>
<feature type="region of interest" description="Disordered" evidence="1">
    <location>
        <begin position="478"/>
        <end position="538"/>
    </location>
</feature>
<feature type="transmembrane region" description="Helical" evidence="2">
    <location>
        <begin position="289"/>
        <end position="310"/>
    </location>
</feature>
<dbReference type="Proteomes" id="UP001158576">
    <property type="component" value="Chromosome PAR"/>
</dbReference>
<reference evidence="3 4" key="1">
    <citation type="submission" date="2021-04" db="EMBL/GenBank/DDBJ databases">
        <authorList>
            <person name="Bliznina A."/>
        </authorList>
    </citation>
    <scope>NUCLEOTIDE SEQUENCE [LARGE SCALE GENOMIC DNA]</scope>
</reference>
<keyword evidence="2" id="KW-1133">Transmembrane helix</keyword>
<sequence length="883" mass="99218">MASFFVDWPKYLDFGVVDSTITECKDYFGNLTDYGVFQLSSNLSAEALEGPECINFSIFNESKLVLGCFIGFLGLLAVFWLIFGHLLDKVKIQTERQVDDLSTGEFYGLSGIQMKFSINQMSENTIFDLYLLFEGDNGEKKAIIYRDANKKMAKNNALTLSIDEDFANNVENVSICLYSRDSKEDYYGFISSMQIFNDGTKIGTWKGSRSLFALQPSIINLSKKQSKSSYLALTTIFPKIEEILISMMAAVLVYSSLLSEADLDSDDQVERIRAMTDANNNGLLWFNRMFMASIFTSIPAGIVFKILHILMEYETESISHVPVIQSNRQLKITENGENTWIYCLLGQTEPCPQASALIFSRMIHKRGFIRGELQRAVFMKGTKAKLGYKITTKIDEAGERKNNATEFFAMDQRKFSLMLEDIEITTQVGRESKAPRKSNSIDSDVSNFSRLTARASSKEMSVVPSSINVRESIRGMMVKTVKSEPMEDFESKRNDSARSASKLRRASNPEAENESEEEAEESFVEELPIQDGYTTNPNLNSRIWEPSVILKENEWLIRPEDIPGSDPRRHDPTGESVTVVNPIFHPEMFDGVDEKKVDNLTDFQETSDLISEAYRNNPSMLSVPSTAIPGLEPRLSRRMTEQASRQLAANLAAQRDSQVEKEAAPVPVPAEQKRRRRKKTGEENGPAIESPVETAPSQPSTKQGGQEETTVVKRRRRTDTPADQGAAPAEQVASSAPVEPTETAPERTTVVKKRRRRVEPPAEQAAAPAPEEPVEPATTQVVVKKKRRRKVVDPALEPSQGAQQRHWRKRITKMRKLLAPVAEVIFFVLVLIVGTSILNTYLFKNEKELFLTHAIGLTFITQILWSTTLGDLITEKVTRCILG</sequence>
<keyword evidence="2" id="KW-0472">Membrane</keyword>
<accession>A0ABN7RYV2</accession>
<organism evidence="3 4">
    <name type="scientific">Oikopleura dioica</name>
    <name type="common">Tunicate</name>
    <dbReference type="NCBI Taxonomy" id="34765"/>
    <lineage>
        <taxon>Eukaryota</taxon>
        <taxon>Metazoa</taxon>
        <taxon>Chordata</taxon>
        <taxon>Tunicata</taxon>
        <taxon>Appendicularia</taxon>
        <taxon>Copelata</taxon>
        <taxon>Oikopleuridae</taxon>
        <taxon>Oikopleura</taxon>
    </lineage>
</organism>
<evidence type="ECO:0000256" key="2">
    <source>
        <dbReference type="SAM" id="Phobius"/>
    </source>
</evidence>
<feature type="compositionally biased region" description="Basic and acidic residues" evidence="1">
    <location>
        <begin position="481"/>
        <end position="496"/>
    </location>
</feature>